<evidence type="ECO:0000313" key="3">
    <source>
        <dbReference type="Proteomes" id="UP000683925"/>
    </source>
</evidence>
<organism evidence="2 3">
    <name type="scientific">Paramecium octaurelia</name>
    <dbReference type="NCBI Taxonomy" id="43137"/>
    <lineage>
        <taxon>Eukaryota</taxon>
        <taxon>Sar</taxon>
        <taxon>Alveolata</taxon>
        <taxon>Ciliophora</taxon>
        <taxon>Intramacronucleata</taxon>
        <taxon>Oligohymenophorea</taxon>
        <taxon>Peniculida</taxon>
        <taxon>Parameciidae</taxon>
        <taxon>Paramecium</taxon>
    </lineage>
</organism>
<name>A0A8S1VTP9_PAROT</name>
<protein>
    <recommendedName>
        <fullName evidence="4">B box-type domain-containing protein</fullName>
    </recommendedName>
</protein>
<dbReference type="AlphaFoldDB" id="A0A8S1VTP9"/>
<evidence type="ECO:0000313" key="2">
    <source>
        <dbReference type="EMBL" id="CAD8181084.1"/>
    </source>
</evidence>
<keyword evidence="3" id="KW-1185">Reference proteome</keyword>
<comment type="caution">
    <text evidence="2">The sequence shown here is derived from an EMBL/GenBank/DDBJ whole genome shotgun (WGS) entry which is preliminary data.</text>
</comment>
<accession>A0A8S1VTP9</accession>
<sequence length="232" mass="27383">MQNFFNYCDQCSKKLGTLFSSHCQARLCYSCDGEFHNQNPNHKTEIYSINLNEINNLYSSIEAGDSQFLKQSPQQYFEMAYQERQQQCQQEEIAKLSLEIIQFEYILTQQESKWRKKIEILGEDYEEKISNFELKVKKTESTISGIKNNLNKKINQIAGGTKEVLLKSTIDIQLIQKVYQQKEQLNDKEKLLQKFEIQEKDLSAEINKKRFLQGEIQRVNLIAVERKRFDIT</sequence>
<gene>
    <name evidence="2" type="ORF">POCTA_138.1.T0760127</name>
</gene>
<evidence type="ECO:0000256" key="1">
    <source>
        <dbReference type="SAM" id="Coils"/>
    </source>
</evidence>
<dbReference type="Proteomes" id="UP000683925">
    <property type="component" value="Unassembled WGS sequence"/>
</dbReference>
<evidence type="ECO:0008006" key="4">
    <source>
        <dbReference type="Google" id="ProtNLM"/>
    </source>
</evidence>
<keyword evidence="1" id="KW-0175">Coiled coil</keyword>
<reference evidence="2" key="1">
    <citation type="submission" date="2021-01" db="EMBL/GenBank/DDBJ databases">
        <authorList>
            <consortium name="Genoscope - CEA"/>
            <person name="William W."/>
        </authorList>
    </citation>
    <scope>NUCLEOTIDE SEQUENCE</scope>
</reference>
<feature type="coiled-coil region" evidence="1">
    <location>
        <begin position="178"/>
        <end position="205"/>
    </location>
</feature>
<dbReference type="EMBL" id="CAJJDP010000075">
    <property type="protein sequence ID" value="CAD8181084.1"/>
    <property type="molecule type" value="Genomic_DNA"/>
</dbReference>
<proteinExistence type="predicted"/>